<dbReference type="KEGG" id="crx:CRECT_2021"/>
<dbReference type="PRINTS" id="PR00139">
    <property type="entry name" value="ASNGLNASE"/>
</dbReference>
<dbReference type="InterPro" id="IPR040919">
    <property type="entry name" value="Asparaginase_C"/>
</dbReference>
<dbReference type="Gene3D" id="3.40.50.40">
    <property type="match status" value="1"/>
</dbReference>
<dbReference type="PROSITE" id="PS51732">
    <property type="entry name" value="ASN_GLN_ASE_3"/>
    <property type="match status" value="1"/>
</dbReference>
<dbReference type="Gene3D" id="3.40.50.1170">
    <property type="entry name" value="L-asparaginase, N-terminal domain"/>
    <property type="match status" value="1"/>
</dbReference>
<reference evidence="8 9" key="1">
    <citation type="submission" date="2016-07" db="EMBL/GenBank/DDBJ databases">
        <title>Comparative genomics of the Campylobacter concisus group.</title>
        <authorList>
            <person name="Miller W.G."/>
            <person name="Yee E."/>
            <person name="Chapman M.H."/>
            <person name="Huynh S."/>
            <person name="Bono J.L."/>
            <person name="On S.L.W."/>
            <person name="StLeger J."/>
            <person name="Foster G."/>
            <person name="Parker C.T."/>
        </authorList>
    </citation>
    <scope>NUCLEOTIDE SEQUENCE [LARGE SCALE GENOMIC DNA]</scope>
    <source>
        <strain evidence="8 9">ATCC 33238</strain>
    </source>
</reference>
<dbReference type="InterPro" id="IPR036152">
    <property type="entry name" value="Asp/glu_Ase-like_sf"/>
</dbReference>
<dbReference type="Proteomes" id="UP000502377">
    <property type="component" value="Chromosome"/>
</dbReference>
<dbReference type="EMBL" id="CP012543">
    <property type="protein sequence ID" value="QCD47625.1"/>
    <property type="molecule type" value="Genomic_DNA"/>
</dbReference>
<dbReference type="SUPFAM" id="SSF53774">
    <property type="entry name" value="Glutaminase/Asparaginase"/>
    <property type="match status" value="1"/>
</dbReference>
<dbReference type="PIRSF" id="PIRSF001220">
    <property type="entry name" value="L-ASNase_gatD"/>
    <property type="match status" value="1"/>
</dbReference>
<feature type="domain" description="L-asparaginase N-terminal" evidence="6">
    <location>
        <begin position="5"/>
        <end position="190"/>
    </location>
</feature>
<dbReference type="PANTHER" id="PTHR11707">
    <property type="entry name" value="L-ASPARAGINASE"/>
    <property type="match status" value="1"/>
</dbReference>
<dbReference type="Pfam" id="PF00710">
    <property type="entry name" value="Asparaginase"/>
    <property type="match status" value="1"/>
</dbReference>
<evidence type="ECO:0000256" key="3">
    <source>
        <dbReference type="ARBA" id="ARBA00030414"/>
    </source>
</evidence>
<evidence type="ECO:0000259" key="6">
    <source>
        <dbReference type="Pfam" id="PF00710"/>
    </source>
</evidence>
<dbReference type="InterPro" id="IPR037152">
    <property type="entry name" value="L-asparaginase_N_sf"/>
</dbReference>
<feature type="binding site" evidence="5">
    <location>
        <begin position="90"/>
        <end position="91"/>
    </location>
    <ligand>
        <name>substrate</name>
    </ligand>
</feature>
<evidence type="ECO:0000313" key="8">
    <source>
        <dbReference type="EMBL" id="QCD47625.1"/>
    </source>
</evidence>
<keyword evidence="2" id="KW-0378">Hydrolase</keyword>
<protein>
    <recommendedName>
        <fullName evidence="3">L-asparagine amidohydrolase</fullName>
    </recommendedName>
</protein>
<dbReference type="CDD" id="cd08964">
    <property type="entry name" value="L-asparaginase_II"/>
    <property type="match status" value="1"/>
</dbReference>
<dbReference type="RefSeq" id="WP_002943970.1">
    <property type="nucleotide sequence ID" value="NZ_CP012543.1"/>
</dbReference>
<feature type="active site" description="O-isoaspartyl threonine intermediate" evidence="4">
    <location>
        <position position="14"/>
    </location>
</feature>
<dbReference type="GO" id="GO:0006528">
    <property type="term" value="P:asparagine metabolic process"/>
    <property type="evidence" value="ECO:0007669"/>
    <property type="project" value="InterPro"/>
</dbReference>
<dbReference type="SFLD" id="SFLDS00057">
    <property type="entry name" value="Glutaminase/Asparaginase"/>
    <property type="match status" value="1"/>
</dbReference>
<feature type="binding site" evidence="5">
    <location>
        <position position="58"/>
    </location>
    <ligand>
        <name>substrate</name>
    </ligand>
</feature>
<evidence type="ECO:0000259" key="7">
    <source>
        <dbReference type="Pfam" id="PF17763"/>
    </source>
</evidence>
<dbReference type="FunFam" id="3.40.50.1170:FF:000001">
    <property type="entry name" value="L-asparaginase 2"/>
    <property type="match status" value="1"/>
</dbReference>
<dbReference type="InterPro" id="IPR006034">
    <property type="entry name" value="Asparaginase/glutaminase-like"/>
</dbReference>
<name>A0A6G5QPI5_CAMRE</name>
<dbReference type="InterPro" id="IPR027473">
    <property type="entry name" value="L-asparaginase_C"/>
</dbReference>
<dbReference type="AlphaFoldDB" id="A0A6G5QPI5"/>
<dbReference type="PIRSF" id="PIRSF500176">
    <property type="entry name" value="L_ASNase"/>
    <property type="match status" value="1"/>
</dbReference>
<comment type="similarity">
    <text evidence="1">Belongs to the asparaginase 1 family.</text>
</comment>
<dbReference type="PANTHER" id="PTHR11707:SF28">
    <property type="entry name" value="60 KDA LYSOPHOSPHOLIPASE"/>
    <property type="match status" value="1"/>
</dbReference>
<organism evidence="8 9">
    <name type="scientific">Campylobacter rectus</name>
    <name type="common">Wolinella recta</name>
    <dbReference type="NCBI Taxonomy" id="203"/>
    <lineage>
        <taxon>Bacteria</taxon>
        <taxon>Pseudomonadati</taxon>
        <taxon>Campylobacterota</taxon>
        <taxon>Epsilonproteobacteria</taxon>
        <taxon>Campylobacterales</taxon>
        <taxon>Campylobacteraceae</taxon>
        <taxon>Campylobacter</taxon>
    </lineage>
</organism>
<gene>
    <name evidence="8" type="ORF">CRECT_2021</name>
</gene>
<evidence type="ECO:0000256" key="1">
    <source>
        <dbReference type="ARBA" id="ARBA00010518"/>
    </source>
</evidence>
<evidence type="ECO:0000313" key="9">
    <source>
        <dbReference type="Proteomes" id="UP000502377"/>
    </source>
</evidence>
<dbReference type="GO" id="GO:0004067">
    <property type="term" value="F:asparaginase activity"/>
    <property type="evidence" value="ECO:0007669"/>
    <property type="project" value="UniProtKB-UniRule"/>
</dbReference>
<sequence length="325" mass="34527">MSKSKISIGALGGTICMSACGNEGGVKPSFSADDLIAAVPALKDMAEIKAQTILALPSGSLKIDDLVSVYKWAKEQIKNGSRGVVITQGTDTLEESAFFLNLIWDEAVPLVITGAMRNADDISADGAGNIYAATIVALEPESRNRGVLVVLNDTIHSAKWAHKSNTFSLQTFVSVNAGVQGLVVEGRAKYLSCAVSRKIYPLPAKAFPKVAVVQSYLDNDGQIIALVGKSEFDGVVIDGFGAGHVSFGMMDEIKKLKIPVVVSSRTGSGMCATKTYGYKGSEIDLQSSGCVMSGWLSAIKARLLLMILIADEIPPQEIKNEFENF</sequence>
<dbReference type="InterPro" id="IPR027474">
    <property type="entry name" value="L-asparaginase_N"/>
</dbReference>
<evidence type="ECO:0000256" key="4">
    <source>
        <dbReference type="PIRSR" id="PIRSR001220-1"/>
    </source>
</evidence>
<evidence type="ECO:0000256" key="5">
    <source>
        <dbReference type="PIRSR" id="PIRSR001220-2"/>
    </source>
</evidence>
<dbReference type="SMART" id="SM00870">
    <property type="entry name" value="Asparaginase"/>
    <property type="match status" value="1"/>
</dbReference>
<dbReference type="InterPro" id="IPR004550">
    <property type="entry name" value="AsnASE_II"/>
</dbReference>
<proteinExistence type="inferred from homology"/>
<dbReference type="Pfam" id="PF17763">
    <property type="entry name" value="Asparaginase_C"/>
    <property type="match status" value="1"/>
</dbReference>
<accession>A0A6G5QPI5</accession>
<evidence type="ECO:0000256" key="2">
    <source>
        <dbReference type="ARBA" id="ARBA00022801"/>
    </source>
</evidence>
<feature type="domain" description="Asparaginase/glutaminase C-terminal" evidence="7">
    <location>
        <begin position="209"/>
        <end position="322"/>
    </location>
</feature>